<dbReference type="SUPFAM" id="SSF57625">
    <property type="entry name" value="Invertebrate chitin-binding proteins"/>
    <property type="match status" value="2"/>
</dbReference>
<keyword evidence="12" id="KW-1185">Reference proteome</keyword>
<feature type="compositionally biased region" description="Polar residues" evidence="8">
    <location>
        <begin position="1108"/>
        <end position="1124"/>
    </location>
</feature>
<dbReference type="InterPro" id="IPR050314">
    <property type="entry name" value="Glycosyl_Hydrlase_18"/>
</dbReference>
<dbReference type="Gene3D" id="3.20.20.80">
    <property type="entry name" value="Glycosidases"/>
    <property type="match status" value="1"/>
</dbReference>
<feature type="compositionally biased region" description="Low complexity" evidence="8">
    <location>
        <begin position="1028"/>
        <end position="1046"/>
    </location>
</feature>
<dbReference type="CDD" id="cd02872">
    <property type="entry name" value="GH18_chitolectin_chitotriosidase"/>
    <property type="match status" value="1"/>
</dbReference>
<reference evidence="11 12" key="1">
    <citation type="submission" date="2024-05" db="EMBL/GenBank/DDBJ databases">
        <title>Genetic variation in Jamaican populations of the coffee berry borer (Hypothenemus hampei).</title>
        <authorList>
            <person name="Errbii M."/>
            <person name="Myrie A."/>
        </authorList>
    </citation>
    <scope>NUCLEOTIDE SEQUENCE [LARGE SCALE GENOMIC DNA]</scope>
    <source>
        <strain evidence="11">JA-Hopewell-2020-01-JO</strain>
        <tissue evidence="11">Whole body</tissue>
    </source>
</reference>
<evidence type="ECO:0000259" key="9">
    <source>
        <dbReference type="PROSITE" id="PS50940"/>
    </source>
</evidence>
<dbReference type="PROSITE" id="PS51910">
    <property type="entry name" value="GH18_2"/>
    <property type="match status" value="1"/>
</dbReference>
<evidence type="ECO:0000256" key="5">
    <source>
        <dbReference type="ARBA" id="ARBA00023157"/>
    </source>
</evidence>
<evidence type="ECO:0000256" key="3">
    <source>
        <dbReference type="ARBA" id="ARBA00022729"/>
    </source>
</evidence>
<evidence type="ECO:0000256" key="2">
    <source>
        <dbReference type="ARBA" id="ARBA00022669"/>
    </source>
</evidence>
<feature type="domain" description="Chitin-binding type-2" evidence="9">
    <location>
        <begin position="506"/>
        <end position="566"/>
    </location>
</feature>
<comment type="similarity">
    <text evidence="1">Belongs to the glycosyl hydrolase 18 family. Chitinase class II subfamily.</text>
</comment>
<feature type="compositionally biased region" description="Basic residues" evidence="8">
    <location>
        <begin position="431"/>
        <end position="441"/>
    </location>
</feature>
<keyword evidence="6 7" id="KW-0326">Glycosidase</keyword>
<feature type="region of interest" description="Disordered" evidence="8">
    <location>
        <begin position="422"/>
        <end position="483"/>
    </location>
</feature>
<evidence type="ECO:0000313" key="12">
    <source>
        <dbReference type="Proteomes" id="UP001566132"/>
    </source>
</evidence>
<dbReference type="Pfam" id="PF01607">
    <property type="entry name" value="CBM_14"/>
    <property type="match status" value="2"/>
</dbReference>
<feature type="compositionally biased region" description="Acidic residues" evidence="8">
    <location>
        <begin position="625"/>
        <end position="636"/>
    </location>
</feature>
<dbReference type="PROSITE" id="PS01095">
    <property type="entry name" value="GH18_1"/>
    <property type="match status" value="1"/>
</dbReference>
<feature type="region of interest" description="Disordered" evidence="8">
    <location>
        <begin position="993"/>
        <end position="1124"/>
    </location>
</feature>
<keyword evidence="4 7" id="KW-0378">Hydrolase</keyword>
<feature type="compositionally biased region" description="Low complexity" evidence="8">
    <location>
        <begin position="993"/>
        <end position="1010"/>
    </location>
</feature>
<feature type="compositionally biased region" description="Polar residues" evidence="8">
    <location>
        <begin position="581"/>
        <end position="599"/>
    </location>
</feature>
<evidence type="ECO:0000256" key="4">
    <source>
        <dbReference type="ARBA" id="ARBA00022801"/>
    </source>
</evidence>
<dbReference type="PANTHER" id="PTHR11177:SF399">
    <property type="entry name" value="CHITINASE 6, ISOFORM C"/>
    <property type="match status" value="1"/>
</dbReference>
<keyword evidence="2" id="KW-0147">Chitin-binding</keyword>
<dbReference type="SMART" id="SM00636">
    <property type="entry name" value="Glyco_18"/>
    <property type="match status" value="1"/>
</dbReference>
<evidence type="ECO:0000256" key="6">
    <source>
        <dbReference type="ARBA" id="ARBA00023295"/>
    </source>
</evidence>
<comment type="caution">
    <text evidence="11">The sequence shown here is derived from an EMBL/GenBank/DDBJ whole genome shotgun (WGS) entry which is preliminary data.</text>
</comment>
<feature type="compositionally biased region" description="Basic and acidic residues" evidence="8">
    <location>
        <begin position="856"/>
        <end position="865"/>
    </location>
</feature>
<feature type="domain" description="GH18" evidence="10">
    <location>
        <begin position="38"/>
        <end position="414"/>
    </location>
</feature>
<dbReference type="Gene3D" id="2.170.140.10">
    <property type="entry name" value="Chitin binding domain"/>
    <property type="match status" value="2"/>
</dbReference>
<dbReference type="InterPro" id="IPR017853">
    <property type="entry name" value="GH"/>
</dbReference>
<evidence type="ECO:0000256" key="8">
    <source>
        <dbReference type="SAM" id="MobiDB-lite"/>
    </source>
</evidence>
<dbReference type="FunFam" id="2.170.140.10:FF:000005">
    <property type="entry name" value="Acidic mammalian chitinase"/>
    <property type="match status" value="1"/>
</dbReference>
<dbReference type="InterPro" id="IPR001579">
    <property type="entry name" value="Glyco_hydro_18_chit_AS"/>
</dbReference>
<proteinExistence type="inferred from homology"/>
<dbReference type="InterPro" id="IPR011583">
    <property type="entry name" value="Chitinase_II/V-like_cat"/>
</dbReference>
<feature type="compositionally biased region" description="Low complexity" evidence="8">
    <location>
        <begin position="442"/>
        <end position="454"/>
    </location>
</feature>
<feature type="compositionally biased region" description="Polar residues" evidence="8">
    <location>
        <begin position="827"/>
        <end position="855"/>
    </location>
</feature>
<feature type="region of interest" description="Disordered" evidence="8">
    <location>
        <begin position="674"/>
        <end position="872"/>
    </location>
</feature>
<feature type="compositionally biased region" description="Low complexity" evidence="8">
    <location>
        <begin position="1068"/>
        <end position="1087"/>
    </location>
</feature>
<dbReference type="EMBL" id="JBDJPC010000001">
    <property type="protein sequence ID" value="KAL1517942.1"/>
    <property type="molecule type" value="Genomic_DNA"/>
</dbReference>
<sequence length="1403" mass="157583">MSSCNIIFHSVTCRLHSVTIFLFVFFRRASVDGYSKEMRIVCYYTNWSVYRPGQAKFSPQNINPYLCTHLVYAFGGFTKENMLKPFDKYQDIEKGGYAKFTGLKTYNKNLKTLIAIGGWNEGSSRFSPMVASPERRKELVKNTIKFLRQNHFDGLDLDWEYPTFRDGGKPRDRDNYAQLVQELREEFDRESEKTGRPRLLLTMAVPAGIEYINKGYDVPKLTRYLDWMNILSYDYHSAFEPAVNHHAPLYSLEEDNEYNYDAELNIDYTIKHYLKLGADPAKLVLGIPTYGRSYTLFNPDAYEIGSPADGPGDMGEATRENGYLAYYEICDYVKNQDWEVDEPNSNVMGPIAFKNNQWVGYDDEKIVKKKAEYVALNNLGGIMFWAIDNDDFRGSCHGKPYPLIEAGKEALLNAYGLTEENLISPPSKPTKLSKTKSRARTTKTSTESSQAASTTRRRRIKQKSDEEITLTNGRKPGETSTYSNLKIVTPAYTTPEPPATPDMGGGFKCEDEGFYPHPKDCKKYYWCLSGAADSGIVAHQFTCPAGLYFNKAADSCDYSQNVLCNKKLQKATTSSTTQKSDVTTPETPSTSQSFISTTRAPPKISAAPSKSTINFRTTTTTTEAYETEYEYEDEEEPNKREESEQDPRVLKELIDLIKKAGGIEELEKQLKLNKEDSTLSSDSTTPSGISKSLYERVLSKTSKNSLSKNSSRNSGGPQGAQGSGNSNQIARGRLQYKTLSRQRPSTDQSIVDSQDELEEENKERGSIRAKSSLEYINIRRPKTGTTTETTEDDGSSRNKILGEIDADTETTSKKNTPHYVNIRRQRPSTTEPSITSSKYSSIRRSTTVSTEPSVDQNDKIRRDSTTESSVVTEKSTSLRYQIIRRGTTTARATIEDETLRTKSTPENAESESLFKTVTLAPSSEQNASTLRYQTISRTTTIPQTSEILNATSTEKDVPTSTAAVLNPEITTLFPDNLNSINSSSSENFITSTYKSTTQSNNSTQISNSPSETETKKKRPILFQPRPFTTTVVSTSTTNPSTTNVNSKISTTRPPFRVGYRRRSTTIRPAVSTSSTNTPASTSRPSPRLTKPSRRKGPPYSRIRPTTRPIESQVSVTRSAQRQSTRYSFMSRKPYLRTTTPKALIYNTTDQFIESSNQEDHPINKIVTRPQVFRLNPKITTTRTSTEPVPTTENVLKISTYKPLIDTTVNPEKETVAITVPFPIENFNPTQLFDISPKFSIENFDRPTALPLLSQDFSSQTITAQDFVNKYVSTRSRSRYSTTTETPFVIITSGPDRNKVPPIFQKTSWKSAIKDYDYYDSIDASIVGKIPEHSKVLLHGNGIIECLDQGNFPHPLSCKKFIYCAKMDSDKIIGWEYTCPKNLSFDPIGGMCNWSAGLGCNEVL</sequence>
<dbReference type="Proteomes" id="UP001566132">
    <property type="component" value="Unassembled WGS sequence"/>
</dbReference>
<accession>A0ABD1FF96</accession>
<dbReference type="InterPro" id="IPR002557">
    <property type="entry name" value="Chitin-bd_dom"/>
</dbReference>
<dbReference type="SUPFAM" id="SSF51445">
    <property type="entry name" value="(Trans)glycosidases"/>
    <property type="match status" value="1"/>
</dbReference>
<evidence type="ECO:0000256" key="1">
    <source>
        <dbReference type="ARBA" id="ARBA00009121"/>
    </source>
</evidence>
<feature type="compositionally biased region" description="Basic and acidic residues" evidence="8">
    <location>
        <begin position="637"/>
        <end position="647"/>
    </location>
</feature>
<name>A0ABD1FF96_HYPHA</name>
<keyword evidence="3" id="KW-0732">Signal</keyword>
<dbReference type="SUPFAM" id="SSF54556">
    <property type="entry name" value="Chitinase insertion domain"/>
    <property type="match status" value="1"/>
</dbReference>
<dbReference type="InterPro" id="IPR001223">
    <property type="entry name" value="Glyco_hydro18_cat"/>
</dbReference>
<organism evidence="11 12">
    <name type="scientific">Hypothenemus hampei</name>
    <name type="common">Coffee berry borer</name>
    <dbReference type="NCBI Taxonomy" id="57062"/>
    <lineage>
        <taxon>Eukaryota</taxon>
        <taxon>Metazoa</taxon>
        <taxon>Ecdysozoa</taxon>
        <taxon>Arthropoda</taxon>
        <taxon>Hexapoda</taxon>
        <taxon>Insecta</taxon>
        <taxon>Pterygota</taxon>
        <taxon>Neoptera</taxon>
        <taxon>Endopterygota</taxon>
        <taxon>Coleoptera</taxon>
        <taxon>Polyphaga</taxon>
        <taxon>Cucujiformia</taxon>
        <taxon>Curculionidae</taxon>
        <taxon>Scolytinae</taxon>
        <taxon>Hypothenemus</taxon>
    </lineage>
</organism>
<dbReference type="GO" id="GO:0006032">
    <property type="term" value="P:chitin catabolic process"/>
    <property type="evidence" value="ECO:0007669"/>
    <property type="project" value="UniProtKB-ARBA"/>
</dbReference>
<dbReference type="Gene3D" id="3.10.50.10">
    <property type="match status" value="1"/>
</dbReference>
<dbReference type="InterPro" id="IPR029070">
    <property type="entry name" value="Chitinase_insertion_sf"/>
</dbReference>
<dbReference type="InterPro" id="IPR036508">
    <property type="entry name" value="Chitin-bd_dom_sf"/>
</dbReference>
<feature type="region of interest" description="Disordered" evidence="8">
    <location>
        <begin position="574"/>
        <end position="647"/>
    </location>
</feature>
<dbReference type="SMART" id="SM00494">
    <property type="entry name" value="ChtBD2"/>
    <property type="match status" value="2"/>
</dbReference>
<feature type="compositionally biased region" description="Low complexity" evidence="8">
    <location>
        <begin position="678"/>
        <end position="687"/>
    </location>
</feature>
<feature type="domain" description="Chitin-binding type-2" evidence="9">
    <location>
        <begin position="1342"/>
        <end position="1401"/>
    </location>
</feature>
<feature type="compositionally biased region" description="Polar residues" evidence="8">
    <location>
        <begin position="737"/>
        <end position="752"/>
    </location>
</feature>
<dbReference type="PROSITE" id="PS50940">
    <property type="entry name" value="CHIT_BIND_II"/>
    <property type="match status" value="2"/>
</dbReference>
<feature type="compositionally biased region" description="Low complexity" evidence="8">
    <location>
        <begin position="699"/>
        <end position="714"/>
    </location>
</feature>
<gene>
    <name evidence="11" type="ORF">ABEB36_001638</name>
</gene>
<dbReference type="FunFam" id="3.20.20.80:FF:000007">
    <property type="entry name" value="Acidic mammalian chitinase"/>
    <property type="match status" value="1"/>
</dbReference>
<protein>
    <recommendedName>
        <fullName evidence="13">Chitinase</fullName>
    </recommendedName>
</protein>
<evidence type="ECO:0000256" key="7">
    <source>
        <dbReference type="RuleBase" id="RU000489"/>
    </source>
</evidence>
<dbReference type="Pfam" id="PF00704">
    <property type="entry name" value="Glyco_hydro_18"/>
    <property type="match status" value="1"/>
</dbReference>
<dbReference type="FunFam" id="3.10.50.10:FF:000001">
    <property type="entry name" value="Chitinase 3-like 1"/>
    <property type="match status" value="1"/>
</dbReference>
<dbReference type="GO" id="GO:0004568">
    <property type="term" value="F:chitinase activity"/>
    <property type="evidence" value="ECO:0007669"/>
    <property type="project" value="UniProtKB-ARBA"/>
</dbReference>
<dbReference type="PANTHER" id="PTHR11177">
    <property type="entry name" value="CHITINASE"/>
    <property type="match status" value="1"/>
</dbReference>
<evidence type="ECO:0000313" key="11">
    <source>
        <dbReference type="EMBL" id="KAL1517942.1"/>
    </source>
</evidence>
<evidence type="ECO:0000259" key="10">
    <source>
        <dbReference type="PROSITE" id="PS51910"/>
    </source>
</evidence>
<dbReference type="GO" id="GO:0008061">
    <property type="term" value="F:chitin binding"/>
    <property type="evidence" value="ECO:0007669"/>
    <property type="project" value="UniProtKB-KW"/>
</dbReference>
<keyword evidence="5" id="KW-1015">Disulfide bond</keyword>
<evidence type="ECO:0008006" key="13">
    <source>
        <dbReference type="Google" id="ProtNLM"/>
    </source>
</evidence>